<gene>
    <name evidence="6" type="ORF">MKW94_001073</name>
    <name evidence="7" type="ORF">MKW94_008083</name>
</gene>
<dbReference type="AlphaFoldDB" id="A0AA41VLZ3"/>
<comment type="subcellular location">
    <subcellularLocation>
        <location evidence="1">Membrane</location>
        <topology evidence="1">Multi-pass membrane protein</topology>
    </subcellularLocation>
</comment>
<evidence type="ECO:0000256" key="2">
    <source>
        <dbReference type="ARBA" id="ARBA00022692"/>
    </source>
</evidence>
<keyword evidence="8" id="KW-1185">Reference proteome</keyword>
<dbReference type="InterPro" id="IPR003689">
    <property type="entry name" value="ZIP"/>
</dbReference>
<keyword evidence="3 5" id="KW-1133">Transmembrane helix</keyword>
<keyword evidence="4 5" id="KW-0472">Membrane</keyword>
<comment type="caution">
    <text evidence="7">The sequence shown here is derived from an EMBL/GenBank/DDBJ whole genome shotgun (WGS) entry which is preliminary data.</text>
</comment>
<feature type="transmembrane region" description="Helical" evidence="5">
    <location>
        <begin position="128"/>
        <end position="149"/>
    </location>
</feature>
<evidence type="ECO:0000256" key="1">
    <source>
        <dbReference type="ARBA" id="ARBA00004141"/>
    </source>
</evidence>
<dbReference type="GO" id="GO:0046873">
    <property type="term" value="F:metal ion transmembrane transporter activity"/>
    <property type="evidence" value="ECO:0007669"/>
    <property type="project" value="InterPro"/>
</dbReference>
<evidence type="ECO:0000256" key="4">
    <source>
        <dbReference type="ARBA" id="ARBA00023136"/>
    </source>
</evidence>
<feature type="transmembrane region" description="Helical" evidence="5">
    <location>
        <begin position="96"/>
        <end position="116"/>
    </location>
</feature>
<keyword evidence="2 5" id="KW-0812">Transmembrane</keyword>
<feature type="transmembrane region" description="Helical" evidence="5">
    <location>
        <begin position="20"/>
        <end position="45"/>
    </location>
</feature>
<dbReference type="Pfam" id="PF02535">
    <property type="entry name" value="Zip"/>
    <property type="match status" value="1"/>
</dbReference>
<evidence type="ECO:0000313" key="6">
    <source>
        <dbReference type="EMBL" id="MCL7027315.1"/>
    </source>
</evidence>
<evidence type="ECO:0000313" key="7">
    <source>
        <dbReference type="EMBL" id="MCL7043727.1"/>
    </source>
</evidence>
<name>A0AA41VLZ3_PAPNU</name>
<accession>A0AA41VLZ3</accession>
<reference evidence="7" key="1">
    <citation type="submission" date="2022-03" db="EMBL/GenBank/DDBJ databases">
        <title>A functionally conserved STORR gene fusion in Papaver species that diverged 16.8 million years ago.</title>
        <authorList>
            <person name="Catania T."/>
        </authorList>
    </citation>
    <scope>NUCLEOTIDE SEQUENCE</scope>
    <source>
        <strain evidence="7">S-191538</strain>
    </source>
</reference>
<dbReference type="EMBL" id="JAJJMA010066821">
    <property type="protein sequence ID" value="MCL7027315.1"/>
    <property type="molecule type" value="Genomic_DNA"/>
</dbReference>
<proteinExistence type="predicted"/>
<evidence type="ECO:0000313" key="8">
    <source>
        <dbReference type="Proteomes" id="UP001177140"/>
    </source>
</evidence>
<evidence type="ECO:0000256" key="3">
    <source>
        <dbReference type="ARBA" id="ARBA00022989"/>
    </source>
</evidence>
<dbReference type="EMBL" id="JAJJMA010249811">
    <property type="protein sequence ID" value="MCL7043727.1"/>
    <property type="molecule type" value="Genomic_DNA"/>
</dbReference>
<organism evidence="7 8">
    <name type="scientific">Papaver nudicaule</name>
    <name type="common">Iceland poppy</name>
    <dbReference type="NCBI Taxonomy" id="74823"/>
    <lineage>
        <taxon>Eukaryota</taxon>
        <taxon>Viridiplantae</taxon>
        <taxon>Streptophyta</taxon>
        <taxon>Embryophyta</taxon>
        <taxon>Tracheophyta</taxon>
        <taxon>Spermatophyta</taxon>
        <taxon>Magnoliopsida</taxon>
        <taxon>Ranunculales</taxon>
        <taxon>Papaveraceae</taxon>
        <taxon>Papaveroideae</taxon>
        <taxon>Papaver</taxon>
    </lineage>
</organism>
<dbReference type="Proteomes" id="UP001177140">
    <property type="component" value="Unassembled WGS sequence"/>
</dbReference>
<protein>
    <submittedName>
        <fullName evidence="7">Uncharacterized protein</fullName>
    </submittedName>
</protein>
<dbReference type="GO" id="GO:0016020">
    <property type="term" value="C:membrane"/>
    <property type="evidence" value="ECO:0007669"/>
    <property type="project" value="UniProtKB-SubCell"/>
</dbReference>
<sequence>MGGGGLPVETIRLMIGGMNFFIAVATNLKYPALAMVLIVLFGLYSGLEGIAIGVADNQTDPWASLWNKSLVDILIAIVMGNGLFKLIPDKPFLAPFVYWFLFIVSTPIGIGIGVRIDASTERAVTDWIFAVSSGILLETTWVKVLPLLFQRL</sequence>
<evidence type="ECO:0000256" key="5">
    <source>
        <dbReference type="SAM" id="Phobius"/>
    </source>
</evidence>